<accession>A0AAE7Y015</accession>
<dbReference type="InterPro" id="IPR058003">
    <property type="entry name" value="Phage_gp12"/>
</dbReference>
<dbReference type="EMBL" id="MW865291">
    <property type="protein sequence ID" value="QZI86139.1"/>
    <property type="molecule type" value="Genomic_DNA"/>
</dbReference>
<name>A0AAE7Y015_9CAUD</name>
<dbReference type="Proteomes" id="UP000828465">
    <property type="component" value="Segment"/>
</dbReference>
<evidence type="ECO:0000313" key="3">
    <source>
        <dbReference type="Proteomes" id="UP000828465"/>
    </source>
</evidence>
<proteinExistence type="predicted"/>
<evidence type="ECO:0000313" key="2">
    <source>
        <dbReference type="EMBL" id="QZI86139.1"/>
    </source>
</evidence>
<dbReference type="Pfam" id="PF25675">
    <property type="entry name" value="Phage_nozzle"/>
    <property type="match status" value="2"/>
</dbReference>
<evidence type="ECO:0008006" key="4">
    <source>
        <dbReference type="Google" id="ProtNLM"/>
    </source>
</evidence>
<organism evidence="2 3">
    <name type="scientific">Vibrio phage 15E36.1</name>
    <dbReference type="NCBI Taxonomy" id="2859290"/>
    <lineage>
        <taxon>Viruses</taxon>
        <taxon>Duplodnaviria</taxon>
        <taxon>Heunggongvirae</taxon>
        <taxon>Uroviricota</taxon>
        <taxon>Caudoviricetes</taxon>
        <taxon>Autographivirales</taxon>
        <taxon>Autosignataviridae</taxon>
        <taxon>Colwellvirinae</taxon>
        <taxon>Roscoffvirus</taxon>
        <taxon>Roscoffvirus rv15E36</taxon>
    </lineage>
</organism>
<protein>
    <recommendedName>
        <fullName evidence="4">Tail tubular protein B</fullName>
    </recommendedName>
</protein>
<sequence length="861" mass="96559">MGRVTGSWERPIQGVSQQSDKDRIDGQCTKQENLIPSPLDGLIKRTGTRHLKKLMDSVSTDSLWYSYNRGGEESYVILVEPNKTPRVFDILGNERTVNVTSGDTSYYQSANPKRDLRMSTIADYTFLLNTTKTVTELPDKSPKNPDTAIVYCQFATYARDYIIEAEGIQIAKYTTPLGDDPSHANNVKTNFIAETLANQVNSISFATENHSAIPVGSPTTHYEFTTSSTPSKIISVFNLSSNVNVTFTNVGNIIRVTSGTSAGDVLRITYEHTGSSNYTAEVHGNTIFITSKSGGSFSINTVDSADGNDLVAIQDRVKQTTNLPPYAPDNYIVKVQNAEGFEQNSYWLKAVPDTGSDQEGSGVKWEESLAQDVTYKMNKNTLPHTLVSEADGTFTLSLGEWEDRRVGNEDTNPYPSFIDQKISSIGTFQNRVLFTSGEAAVFSRTNFFFDFFRETTQTESDSDPIDAFADADEINNLLHHAVLDGDIIFFAENGQFLIDGSKPITKATIIFKKVTSYPMNTLAKPAVTGESVMFSFISGKYTGIREMFTDSFTDTKRARPITEHVAEYIEGRAVDLVASPNINTLFIRTDTSANELYVYDWLWSGDQKVQAAMHKWIIGGSVLFAKFIQDRVYFIIDRGNGIYLEQMPIGNDEDDNGLDFPVRLDQRTVTTATWSGGRWEWTLPYSITDTDKLVFVRGEGCWEEDRGTSVIFETDGTKYWSYDDLADTLQVQSVSLNAGTTFTSKYIPTKPYLKDGNGRAMGLDRFTLGKVSMNYDSIGNTDVSVTDRRSRRTWKYNYNGRVFGGWNNRVGFAPLDSGRFQFPIRLESSNAEIEIVTDDYRPFILRDMEWEGMFKQRGRRL</sequence>
<feature type="region of interest" description="Disordered" evidence="1">
    <location>
        <begin position="1"/>
        <end position="23"/>
    </location>
</feature>
<evidence type="ECO:0000256" key="1">
    <source>
        <dbReference type="SAM" id="MobiDB-lite"/>
    </source>
</evidence>
<reference evidence="2" key="1">
    <citation type="submission" date="2021-03" db="EMBL/GenBank/DDBJ databases">
        <title>Rapid evolution of virus immunity in the wild.</title>
        <authorList>
            <person name="Piel D."/>
            <person name="Bruto M."/>
            <person name="Labreuche Y."/>
            <person name="Blanquart F."/>
            <person name="Chenivesse S."/>
            <person name="Lepanse S."/>
            <person name="James A."/>
            <person name="Garcia Cruz R."/>
            <person name="Dubert J."/>
            <person name="Petton B."/>
            <person name="Lieberman E."/>
            <person name="Wegner M.K."/>
            <person name="Hussain F.A."/>
            <person name="Kauffman K.K."/>
            <person name="Polz M.F."/>
            <person name="Gandon S."/>
            <person name="Bikard D."/>
            <person name="Le Roux F."/>
        </authorList>
    </citation>
    <scope>NUCLEOTIDE SEQUENCE</scope>
</reference>
<gene>
    <name evidence="2" type="ORF">PODOV006v2_p0045</name>
</gene>
<keyword evidence="3" id="KW-1185">Reference proteome</keyword>